<feature type="domain" description="Guanylate cyclase" evidence="14">
    <location>
        <begin position="1110"/>
        <end position="1240"/>
    </location>
</feature>
<organism evidence="15 16">
    <name type="scientific">Perkinsus olseni</name>
    <name type="common">Perkinsus atlanticus</name>
    <dbReference type="NCBI Taxonomy" id="32597"/>
    <lineage>
        <taxon>Eukaryota</taxon>
        <taxon>Sar</taxon>
        <taxon>Alveolata</taxon>
        <taxon>Perkinsozoa</taxon>
        <taxon>Perkinsea</taxon>
        <taxon>Perkinsida</taxon>
        <taxon>Perkinsidae</taxon>
        <taxon>Perkinsus</taxon>
    </lineage>
</organism>
<evidence type="ECO:0000256" key="5">
    <source>
        <dbReference type="ARBA" id="ARBA00022723"/>
    </source>
</evidence>
<evidence type="ECO:0000313" key="15">
    <source>
        <dbReference type="EMBL" id="KAF4727928.1"/>
    </source>
</evidence>
<feature type="domain" description="Guanylate cyclase" evidence="14">
    <location>
        <begin position="503"/>
        <end position="648"/>
    </location>
</feature>
<evidence type="ECO:0000256" key="11">
    <source>
        <dbReference type="ARBA" id="ARBA00023239"/>
    </source>
</evidence>
<evidence type="ECO:0000256" key="4">
    <source>
        <dbReference type="ARBA" id="ARBA00022692"/>
    </source>
</evidence>
<feature type="transmembrane region" description="Helical" evidence="13">
    <location>
        <begin position="931"/>
        <end position="954"/>
    </location>
</feature>
<dbReference type="Gene3D" id="3.30.70.1230">
    <property type="entry name" value="Nucleotide cyclase"/>
    <property type="match status" value="2"/>
</dbReference>
<comment type="caution">
    <text evidence="15">The sequence shown here is derived from an EMBL/GenBank/DDBJ whole genome shotgun (WGS) entry which is preliminary data.</text>
</comment>
<keyword evidence="6" id="KW-0547">Nucleotide-binding</keyword>
<feature type="transmembrane region" description="Helical" evidence="13">
    <location>
        <begin position="897"/>
        <end position="919"/>
    </location>
</feature>
<feature type="transmembrane region" description="Helical" evidence="13">
    <location>
        <begin position="12"/>
        <end position="37"/>
    </location>
</feature>
<evidence type="ECO:0000256" key="2">
    <source>
        <dbReference type="ARBA" id="ARBA00004141"/>
    </source>
</evidence>
<dbReference type="GO" id="GO:0004016">
    <property type="term" value="F:adenylate cyclase activity"/>
    <property type="evidence" value="ECO:0007669"/>
    <property type="project" value="UniProtKB-EC"/>
</dbReference>
<dbReference type="PANTHER" id="PTHR45627">
    <property type="entry name" value="ADENYLATE CYCLASE TYPE 1"/>
    <property type="match status" value="1"/>
</dbReference>
<keyword evidence="10 13" id="KW-0472">Membrane</keyword>
<feature type="transmembrane region" description="Helical" evidence="13">
    <location>
        <begin position="1012"/>
        <end position="1030"/>
    </location>
</feature>
<comment type="catalytic activity">
    <reaction evidence="1">
        <text>ATP = 3',5'-cyclic AMP + diphosphate</text>
        <dbReference type="Rhea" id="RHEA:15389"/>
        <dbReference type="ChEBI" id="CHEBI:30616"/>
        <dbReference type="ChEBI" id="CHEBI:33019"/>
        <dbReference type="ChEBI" id="CHEBI:58165"/>
        <dbReference type="EC" id="4.6.1.1"/>
    </reaction>
</comment>
<dbReference type="GO" id="GO:0009190">
    <property type="term" value="P:cyclic nucleotide biosynthetic process"/>
    <property type="evidence" value="ECO:0007669"/>
    <property type="project" value="InterPro"/>
</dbReference>
<keyword evidence="8" id="KW-0460">Magnesium</keyword>
<dbReference type="SUPFAM" id="SSF55073">
    <property type="entry name" value="Nucleotide cyclase"/>
    <property type="match status" value="2"/>
</dbReference>
<dbReference type="CDD" id="cd07302">
    <property type="entry name" value="CHD"/>
    <property type="match status" value="2"/>
</dbReference>
<dbReference type="GO" id="GO:0046872">
    <property type="term" value="F:metal ion binding"/>
    <property type="evidence" value="ECO:0007669"/>
    <property type="project" value="UniProtKB-KW"/>
</dbReference>
<evidence type="ECO:0000313" key="16">
    <source>
        <dbReference type="Proteomes" id="UP000574390"/>
    </source>
</evidence>
<evidence type="ECO:0000256" key="12">
    <source>
        <dbReference type="SAM" id="MobiDB-lite"/>
    </source>
</evidence>
<dbReference type="EC" id="4.6.1.1" evidence="3"/>
<protein>
    <recommendedName>
        <fullName evidence="3">adenylate cyclase</fullName>
        <ecNumber evidence="3">4.6.1.1</ecNumber>
    </recommendedName>
</protein>
<feature type="transmembrane region" description="Helical" evidence="13">
    <location>
        <begin position="44"/>
        <end position="66"/>
    </location>
</feature>
<evidence type="ECO:0000256" key="10">
    <source>
        <dbReference type="ARBA" id="ARBA00023136"/>
    </source>
</evidence>
<dbReference type="SMART" id="SM00044">
    <property type="entry name" value="CYCc"/>
    <property type="match status" value="2"/>
</dbReference>
<dbReference type="GO" id="GO:0005886">
    <property type="term" value="C:plasma membrane"/>
    <property type="evidence" value="ECO:0007669"/>
    <property type="project" value="TreeGrafter"/>
</dbReference>
<keyword evidence="9 13" id="KW-1133">Transmembrane helix</keyword>
<dbReference type="EMBL" id="JABANM010017342">
    <property type="protein sequence ID" value="KAF4727928.1"/>
    <property type="molecule type" value="Genomic_DNA"/>
</dbReference>
<sequence>MRYSVVRPNGKVTGLACMGTLAYYLVVAVVSGILIIFSGDLSRLFLLLCFVSVTAFIPILFIYSRSGSPWSEATNVAAMLWRETPINWLVLVFVLGVCASSNILERFFTFSRAKATPVQKLQRWLATAPGPWMRRGITHIAEKFKESFICMPDPLTRGVSDSMTDQAGDEGTILASRSQASSVTRLLPMAQELWRNVFKRFPSASDTSREANQDTCLQTLKQVNPRTLEFSNLATESGYLAYFQTEAVKHSRLCIKVIVLPLWSWWMFKELGKPEQFAASLVLTPTIGVIAYLATMTRLFRRNYNLIMSGLVLFPTIGFYVRRMVIGVDDAHVVAWIPFIVHIVVRIPFPRAIAISVVHIVFFVLIHFVRTLKIDRDSDMSGPEPRVCGFDFNSSCQLLDYLPMAIGITVVSAALGYKAELDQRSHYLVSLNSKIEQSRSREVLNNMLPDFVVDAIIEQNRGLATRSEADSRPVLVRSSGSSLSKAVSALKIGTFARRCGNVTVLFCDVADFPQLVAALAPKQLIIMMHRLFSSIDKLVFIHALTKLETVSESYVVCSGLNPDDNSDDRVVSTDAFRAVLLGLDILDNTANMNVSVDSGFEDAAGSASITLVMKIGIHTGPVISGVVGTKRPQFCIFGDTINTASRMKSTAIPNRVHLSSSTRECLEFSSSLSFEEREAYIKGKGIMVTYDVSRTLGSPHAKDAGVMSPRVLRTPAVALDISNLDKPRRVEPFKRTSQTSTHASSSSACASSASGLLANLKRISCWRGRAGGTLEDHVGGRPSPADSSPWNNECWSNGSLEFDKSRDLKTVVDVLRRHRQGSGTFEKLAVEYIHLGKDRANAFTLEFLQRSHEIQLRRDRLAAFVTSRWTRAMLLIMLVSYSAQTIELVAVPQQPPVIVFGLLLARSAVLTLLVVLYIVYSLRRVIPASALRLFTVGVYILGVLVTSLHTTLFLDTGPQVGCKSDDPKCGASEGVKADVFPAAVYQSYATSLELTMWIMMINFNAALLFKHLICINTLALIPVVVAWNLSDSLGPQLALETSVLAVCFALVAAIMARMRESWERRIYLTDIEYRSWQDRAQRLLSEFMPSSALEAYLADKYIASLYRNMTLLFADICNYTAYAESTPPERVVSLLTSLFSRFDYLSDAYKIYKVHTIGDAYVACTEPKDGVDKVQSAERMVAFAQAMKETLSAVREEMWAPELEMRIGLHFGEFVGGVIATTKINYDIFGVDVTIANQVETAGIPGKIVASNTLRGYLSHYFPGKYRFRFHTAIEILVPEESQTQHSTAFGHQGVVPKQLRVYEILMNRMQNGQYENVA</sequence>
<evidence type="ECO:0000256" key="3">
    <source>
        <dbReference type="ARBA" id="ARBA00012201"/>
    </source>
</evidence>
<dbReference type="Proteomes" id="UP000574390">
    <property type="component" value="Unassembled WGS sequence"/>
</dbReference>
<dbReference type="PANTHER" id="PTHR45627:SF12">
    <property type="entry name" value="ADENYLATE CYCLASE TYPE 2"/>
    <property type="match status" value="1"/>
</dbReference>
<feature type="transmembrane region" description="Helical" evidence="13">
    <location>
        <begin position="303"/>
        <end position="321"/>
    </location>
</feature>
<gene>
    <name evidence="15" type="ORF">FOZ62_019643</name>
</gene>
<feature type="region of interest" description="Disordered" evidence="12">
    <location>
        <begin position="728"/>
        <end position="747"/>
    </location>
</feature>
<evidence type="ECO:0000256" key="1">
    <source>
        <dbReference type="ARBA" id="ARBA00001593"/>
    </source>
</evidence>
<accession>A0A7J6S4S4</accession>
<keyword evidence="7" id="KW-0067">ATP-binding</keyword>
<feature type="transmembrane region" description="Helical" evidence="13">
    <location>
        <begin position="872"/>
        <end position="891"/>
    </location>
</feature>
<feature type="transmembrane region" description="Helical" evidence="13">
    <location>
        <begin position="1036"/>
        <end position="1056"/>
    </location>
</feature>
<keyword evidence="4 13" id="KW-0812">Transmembrane</keyword>
<evidence type="ECO:0000256" key="9">
    <source>
        <dbReference type="ARBA" id="ARBA00022989"/>
    </source>
</evidence>
<dbReference type="GO" id="GO:0005524">
    <property type="term" value="F:ATP binding"/>
    <property type="evidence" value="ECO:0007669"/>
    <property type="project" value="UniProtKB-KW"/>
</dbReference>
<evidence type="ECO:0000256" key="7">
    <source>
        <dbReference type="ARBA" id="ARBA00022840"/>
    </source>
</evidence>
<dbReference type="GO" id="GO:0035556">
    <property type="term" value="P:intracellular signal transduction"/>
    <property type="evidence" value="ECO:0007669"/>
    <property type="project" value="InterPro"/>
</dbReference>
<feature type="transmembrane region" description="Helical" evidence="13">
    <location>
        <begin position="355"/>
        <end position="372"/>
    </location>
</feature>
<feature type="transmembrane region" description="Helical" evidence="13">
    <location>
        <begin position="86"/>
        <end position="104"/>
    </location>
</feature>
<dbReference type="PROSITE" id="PS50125">
    <property type="entry name" value="GUANYLATE_CYCLASE_2"/>
    <property type="match status" value="2"/>
</dbReference>
<proteinExistence type="predicted"/>
<evidence type="ECO:0000256" key="8">
    <source>
        <dbReference type="ARBA" id="ARBA00022842"/>
    </source>
</evidence>
<dbReference type="Pfam" id="PF00211">
    <property type="entry name" value="Guanylate_cyc"/>
    <property type="match status" value="2"/>
</dbReference>
<dbReference type="InterPro" id="IPR029787">
    <property type="entry name" value="Nucleotide_cyclase"/>
</dbReference>
<keyword evidence="5" id="KW-0479">Metal-binding</keyword>
<reference evidence="15 16" key="1">
    <citation type="submission" date="2020-04" db="EMBL/GenBank/DDBJ databases">
        <title>Perkinsus olseni comparative genomics.</title>
        <authorList>
            <person name="Bogema D.R."/>
        </authorList>
    </citation>
    <scope>NUCLEOTIDE SEQUENCE [LARGE SCALE GENOMIC DNA]</scope>
    <source>
        <strain evidence="15">ATCC PRA-205</strain>
    </source>
</reference>
<feature type="transmembrane region" description="Helical" evidence="13">
    <location>
        <begin position="277"/>
        <end position="297"/>
    </location>
</feature>
<evidence type="ECO:0000256" key="13">
    <source>
        <dbReference type="SAM" id="Phobius"/>
    </source>
</evidence>
<comment type="subcellular location">
    <subcellularLocation>
        <location evidence="2">Membrane</location>
        <topology evidence="2">Multi-pass membrane protein</topology>
    </subcellularLocation>
</comment>
<dbReference type="GO" id="GO:0007189">
    <property type="term" value="P:adenylate cyclase-activating G protein-coupled receptor signaling pathway"/>
    <property type="evidence" value="ECO:0007669"/>
    <property type="project" value="TreeGrafter"/>
</dbReference>
<evidence type="ECO:0000256" key="6">
    <source>
        <dbReference type="ARBA" id="ARBA00022741"/>
    </source>
</evidence>
<evidence type="ECO:0000259" key="14">
    <source>
        <dbReference type="PROSITE" id="PS50125"/>
    </source>
</evidence>
<keyword evidence="11" id="KW-0456">Lyase</keyword>
<feature type="compositionally biased region" description="Low complexity" evidence="12">
    <location>
        <begin position="736"/>
        <end position="747"/>
    </location>
</feature>
<name>A0A7J6S4S4_PEROL</name>
<dbReference type="InterPro" id="IPR001054">
    <property type="entry name" value="A/G_cyclase"/>
</dbReference>